<gene>
    <name evidence="1" type="ORF">FLX08_23660</name>
</gene>
<dbReference type="AlphaFoldDB" id="A0A544YP65"/>
<dbReference type="Pfam" id="PF05960">
    <property type="entry name" value="DUF885"/>
    <property type="match status" value="1"/>
</dbReference>
<sequence length="575" mass="62923">MERGSVTPEVQPPANDRLARLSDEFFQVKHTADPFSATLLGVSGFDGLVPDPSRSGAAADAAKIADIERRLAEIDPDGLNPADRINHAVLGRLAWGVRSDLEHGLWETGASADGYSSPQAMMFMSVPAASLTDAAAVDQYLRRLSALPAFIDAILDRYRAAKEDGRVPTRVGVGQAIDQLTRHLSLSLADDTLLGLRLPAGVDEGSVRARAARIVEESVRPALRRLLAGLRDELLPVARPDERVGVRFVPGGEEGYRAAVRRHTTTDLSPEEIHQIGLDCLAELRQEWAELGGRVLGTSDVGEILARLRDDPSLRFGSAAEIVDVVTDALRRAEEARDDWFPAYDIADCVIEEINPIEAGNAALAHYRPPAGDGSRPGAHCVLTADPKERFVYEYEALAFHESTPGHHLQIASAQTLTDLPAYRRFLDAEVCGYVEGWGLYSERLADEMGLYTSDIARLGMLSFDALRACRLVVDTGMHHLGWSRRQAMEFMWDNTATTRANVRNEIDRYIAWPGQALAYMIGRREIRRLRAVAEARLGSRFDIRAFHGTVLGNGAVPLGVLDQIVTAWIDSAAA</sequence>
<evidence type="ECO:0000313" key="1">
    <source>
        <dbReference type="EMBL" id="TQS18544.1"/>
    </source>
</evidence>
<dbReference type="EMBL" id="VIRM01000031">
    <property type="protein sequence ID" value="TQS18544.1"/>
    <property type="molecule type" value="Genomic_DNA"/>
</dbReference>
<dbReference type="PANTHER" id="PTHR33361:SF2">
    <property type="entry name" value="DUF885 DOMAIN-CONTAINING PROTEIN"/>
    <property type="match status" value="1"/>
</dbReference>
<comment type="caution">
    <text evidence="1">The sequence shown here is derived from an EMBL/GenBank/DDBJ whole genome shotgun (WGS) entry which is preliminary data.</text>
</comment>
<proteinExistence type="predicted"/>
<reference evidence="1 2" key="1">
    <citation type="submission" date="2019-07" db="EMBL/GenBank/DDBJ databases">
        <title>Microbispora hainanensis DSM 45428.</title>
        <authorList>
            <person name="Thawai C."/>
        </authorList>
    </citation>
    <scope>NUCLEOTIDE SEQUENCE [LARGE SCALE GENOMIC DNA]</scope>
    <source>
        <strain evidence="1 2">DSM 45428</strain>
    </source>
</reference>
<protein>
    <submittedName>
        <fullName evidence="1">DUF885 domain-containing protein</fullName>
    </submittedName>
</protein>
<name>A0A544YP65_9ACTN</name>
<dbReference type="PANTHER" id="PTHR33361">
    <property type="entry name" value="GLR0591 PROTEIN"/>
    <property type="match status" value="1"/>
</dbReference>
<evidence type="ECO:0000313" key="2">
    <source>
        <dbReference type="Proteomes" id="UP000316541"/>
    </source>
</evidence>
<dbReference type="InterPro" id="IPR010281">
    <property type="entry name" value="DUF885"/>
</dbReference>
<accession>A0A544YP65</accession>
<dbReference type="Proteomes" id="UP000316541">
    <property type="component" value="Unassembled WGS sequence"/>
</dbReference>
<organism evidence="1 2">
    <name type="scientific">Microbispora hainanensis</name>
    <dbReference type="NCBI Taxonomy" id="568844"/>
    <lineage>
        <taxon>Bacteria</taxon>
        <taxon>Bacillati</taxon>
        <taxon>Actinomycetota</taxon>
        <taxon>Actinomycetes</taxon>
        <taxon>Streptosporangiales</taxon>
        <taxon>Streptosporangiaceae</taxon>
        <taxon>Microbispora</taxon>
    </lineage>
</organism>